<reference evidence="1 2" key="1">
    <citation type="submission" date="2018-11" db="EMBL/GenBank/DDBJ databases">
        <authorList>
            <consortium name="Pathogen Informatics"/>
        </authorList>
    </citation>
    <scope>NUCLEOTIDE SEQUENCE [LARGE SCALE GENOMIC DNA]</scope>
    <source>
        <strain evidence="1 2">Zambia</strain>
    </source>
</reference>
<name>A0A183MR50_9TREM</name>
<evidence type="ECO:0000313" key="2">
    <source>
        <dbReference type="Proteomes" id="UP000277204"/>
    </source>
</evidence>
<keyword evidence="2" id="KW-1185">Reference proteome</keyword>
<protein>
    <submittedName>
        <fullName evidence="1">Uncharacterized protein</fullName>
    </submittedName>
</protein>
<dbReference type="Proteomes" id="UP000277204">
    <property type="component" value="Unassembled WGS sequence"/>
</dbReference>
<accession>A0A183MR50</accession>
<gene>
    <name evidence="1" type="ORF">SMRZ_LOCUS18525</name>
</gene>
<proteinExistence type="predicted"/>
<evidence type="ECO:0000313" key="1">
    <source>
        <dbReference type="EMBL" id="VDP28201.1"/>
    </source>
</evidence>
<dbReference type="AlphaFoldDB" id="A0A183MR50"/>
<dbReference type="EMBL" id="UZAI01017681">
    <property type="protein sequence ID" value="VDP28201.1"/>
    <property type="molecule type" value="Genomic_DNA"/>
</dbReference>
<sequence length="125" mass="14996">MPILLVQLPLQLKWHNIPTQAHIQSYNWRNSITKVQYNSFRDTNKLTQFKITHNKRFQALQDLLKKEETNMEENWKGMKEAQTSTCQEVLDLNKHHHKGWISMESAKKIQERKNRRQQLTTKQNG</sequence>
<organism evidence="1 2">
    <name type="scientific">Schistosoma margrebowiei</name>
    <dbReference type="NCBI Taxonomy" id="48269"/>
    <lineage>
        <taxon>Eukaryota</taxon>
        <taxon>Metazoa</taxon>
        <taxon>Spiralia</taxon>
        <taxon>Lophotrochozoa</taxon>
        <taxon>Platyhelminthes</taxon>
        <taxon>Trematoda</taxon>
        <taxon>Digenea</taxon>
        <taxon>Strigeidida</taxon>
        <taxon>Schistosomatoidea</taxon>
        <taxon>Schistosomatidae</taxon>
        <taxon>Schistosoma</taxon>
    </lineage>
</organism>